<keyword evidence="3" id="KW-0808">Transferase</keyword>
<dbReference type="GO" id="GO:0008170">
    <property type="term" value="F:N-methyltransferase activity"/>
    <property type="evidence" value="ECO:0007669"/>
    <property type="project" value="TreeGrafter"/>
</dbReference>
<proteinExistence type="inferred from homology"/>
<evidence type="ECO:0000256" key="4">
    <source>
        <dbReference type="ARBA" id="ARBA00022691"/>
    </source>
</evidence>
<evidence type="ECO:0000256" key="2">
    <source>
        <dbReference type="ARBA" id="ARBA00022603"/>
    </source>
</evidence>
<sequence>MDSTLRKRYHVHGFDSRQHLETYLNPDNPEMVFEEDFLRFPIENLMQTFKSGHIKGDILIDISIGSIIHHLYSACDFFNHIIVLKVRERCILELKRWVDTRTGAFHWGYASKLHADVEGKSDHSQDKERKVRSALQHVVKCDLEKENITEPINLPPGDCIISAWILDVICKDKDEYIKYLRKFTKLLKPGGHLILLGVTDTTYFTIHKEKFHVVKYNEDFVKNVLVSEGFTINYSKVMKSKAGSDLIDHQGVLFISASKKE</sequence>
<dbReference type="GO" id="GO:0005829">
    <property type="term" value="C:cytosol"/>
    <property type="evidence" value="ECO:0007669"/>
    <property type="project" value="TreeGrafter"/>
</dbReference>
<dbReference type="SUPFAM" id="SSF53335">
    <property type="entry name" value="S-adenosyl-L-methionine-dependent methyltransferases"/>
    <property type="match status" value="1"/>
</dbReference>
<comment type="similarity">
    <text evidence="1">Belongs to the class I-like SAM-binding methyltransferase superfamily. NNMT/PNMT/TEMT family.</text>
</comment>
<dbReference type="InterPro" id="IPR029063">
    <property type="entry name" value="SAM-dependent_MTases_sf"/>
</dbReference>
<dbReference type="GO" id="GO:0032259">
    <property type="term" value="P:methylation"/>
    <property type="evidence" value="ECO:0007669"/>
    <property type="project" value="UniProtKB-KW"/>
</dbReference>
<evidence type="ECO:0000313" key="5">
    <source>
        <dbReference type="EMBL" id="KAG8546769.1"/>
    </source>
</evidence>
<name>A0AAV6ZBJ1_ENGPU</name>
<dbReference type="Pfam" id="PF01234">
    <property type="entry name" value="NNMT_PNMT_TEMT"/>
    <property type="match status" value="1"/>
</dbReference>
<dbReference type="AlphaFoldDB" id="A0AAV6ZBJ1"/>
<comment type="caution">
    <text evidence="5">The sequence shown here is derived from an EMBL/GenBank/DDBJ whole genome shotgun (WGS) entry which is preliminary data.</text>
</comment>
<dbReference type="EMBL" id="WNYA01000946">
    <property type="protein sequence ID" value="KAG8546769.1"/>
    <property type="molecule type" value="Genomic_DNA"/>
</dbReference>
<accession>A0AAV6ZBJ1</accession>
<dbReference type="PROSITE" id="PS51681">
    <property type="entry name" value="SAM_MT_NNMT_PNMT_TEMT"/>
    <property type="match status" value="1"/>
</dbReference>
<evidence type="ECO:0000313" key="6">
    <source>
        <dbReference type="Proteomes" id="UP000824782"/>
    </source>
</evidence>
<keyword evidence="2" id="KW-0489">Methyltransferase</keyword>
<keyword evidence="4" id="KW-0949">S-adenosyl-L-methionine</keyword>
<dbReference type="InterPro" id="IPR000940">
    <property type="entry name" value="NNMT_TEMT_trans"/>
</dbReference>
<organism evidence="5 6">
    <name type="scientific">Engystomops pustulosus</name>
    <name type="common">Tungara frog</name>
    <name type="synonym">Physalaemus pustulosus</name>
    <dbReference type="NCBI Taxonomy" id="76066"/>
    <lineage>
        <taxon>Eukaryota</taxon>
        <taxon>Metazoa</taxon>
        <taxon>Chordata</taxon>
        <taxon>Craniata</taxon>
        <taxon>Vertebrata</taxon>
        <taxon>Euteleostomi</taxon>
        <taxon>Amphibia</taxon>
        <taxon>Batrachia</taxon>
        <taxon>Anura</taxon>
        <taxon>Neobatrachia</taxon>
        <taxon>Hyloidea</taxon>
        <taxon>Leptodactylidae</taxon>
        <taxon>Leiuperinae</taxon>
        <taxon>Engystomops</taxon>
    </lineage>
</organism>
<keyword evidence="6" id="KW-1185">Reference proteome</keyword>
<dbReference type="PANTHER" id="PTHR10867">
    <property type="entry name" value="NNMT/PNMT/TEMT FAMILY MEMBER"/>
    <property type="match status" value="1"/>
</dbReference>
<dbReference type="Proteomes" id="UP000824782">
    <property type="component" value="Unassembled WGS sequence"/>
</dbReference>
<dbReference type="Gene3D" id="3.40.50.150">
    <property type="entry name" value="Vaccinia Virus protein VP39"/>
    <property type="match status" value="1"/>
</dbReference>
<protein>
    <submittedName>
        <fullName evidence="5">Uncharacterized protein</fullName>
    </submittedName>
</protein>
<dbReference type="PANTHER" id="PTHR10867:SF44">
    <property type="entry name" value="NICOTINAMIDE N-METHYLTRANSFERASE ISOFORM X2"/>
    <property type="match status" value="1"/>
</dbReference>
<reference evidence="5" key="1">
    <citation type="thesis" date="2020" institute="ProQuest LLC" country="789 East Eisenhower Parkway, Ann Arbor, MI, USA">
        <title>Comparative Genomics and Chromosome Evolution.</title>
        <authorList>
            <person name="Mudd A.B."/>
        </authorList>
    </citation>
    <scope>NUCLEOTIDE SEQUENCE</scope>
    <source>
        <strain evidence="5">237g6f4</strain>
        <tissue evidence="5">Blood</tissue>
    </source>
</reference>
<gene>
    <name evidence="5" type="ORF">GDO81_029852</name>
</gene>
<evidence type="ECO:0000256" key="1">
    <source>
        <dbReference type="ARBA" id="ARBA00007996"/>
    </source>
</evidence>
<evidence type="ECO:0000256" key="3">
    <source>
        <dbReference type="ARBA" id="ARBA00022679"/>
    </source>
</evidence>